<feature type="signal peptide" evidence="1">
    <location>
        <begin position="1"/>
        <end position="24"/>
    </location>
</feature>
<comment type="caution">
    <text evidence="2">The sequence shown here is derived from an EMBL/GenBank/DDBJ whole genome shotgun (WGS) entry which is preliminary data.</text>
</comment>
<proteinExistence type="predicted"/>
<evidence type="ECO:0000313" key="2">
    <source>
        <dbReference type="EMBL" id="MDH6283924.1"/>
    </source>
</evidence>
<reference evidence="2 3" key="1">
    <citation type="submission" date="2023-04" db="EMBL/GenBank/DDBJ databases">
        <title>Forest soil microbial communities from Buena Vista Peninsula, Colon Province, Panama.</title>
        <authorList>
            <person name="Bouskill N."/>
        </authorList>
    </citation>
    <scope>NUCLEOTIDE SEQUENCE [LARGE SCALE GENOMIC DNA]</scope>
    <source>
        <strain evidence="2 3">CFH S0262</strain>
    </source>
</reference>
<organism evidence="2 3">
    <name type="scientific">Prescottella agglutinans</name>
    <dbReference type="NCBI Taxonomy" id="1644129"/>
    <lineage>
        <taxon>Bacteria</taxon>
        <taxon>Bacillati</taxon>
        <taxon>Actinomycetota</taxon>
        <taxon>Actinomycetes</taxon>
        <taxon>Mycobacteriales</taxon>
        <taxon>Nocardiaceae</taxon>
        <taxon>Prescottella</taxon>
    </lineage>
</organism>
<accession>A0ABT6MHX4</accession>
<keyword evidence="3" id="KW-1185">Reference proteome</keyword>
<dbReference type="Proteomes" id="UP001160334">
    <property type="component" value="Unassembled WGS sequence"/>
</dbReference>
<sequence length="111" mass="11818">MSRLVAAGVLAVALGGVLAPAASAEDLGNSFGPYLPCSNMYRLPWEPASLTTNVVLSPFGTAGIYCASWHGVTDTYQVDPWGKKHHINMAHVNLGSINPPLGFYVWDPATF</sequence>
<protein>
    <recommendedName>
        <fullName evidence="4">Secreted protein</fullName>
    </recommendedName>
</protein>
<name>A0ABT6MHX4_9NOCA</name>
<dbReference type="RefSeq" id="WP_280763177.1">
    <property type="nucleotide sequence ID" value="NZ_JARXVC010000017.1"/>
</dbReference>
<keyword evidence="1" id="KW-0732">Signal</keyword>
<dbReference type="EMBL" id="JARXVC010000017">
    <property type="protein sequence ID" value="MDH6283924.1"/>
    <property type="molecule type" value="Genomic_DNA"/>
</dbReference>
<evidence type="ECO:0000256" key="1">
    <source>
        <dbReference type="SAM" id="SignalP"/>
    </source>
</evidence>
<evidence type="ECO:0000313" key="3">
    <source>
        <dbReference type="Proteomes" id="UP001160334"/>
    </source>
</evidence>
<feature type="chain" id="PRO_5046076348" description="Secreted protein" evidence="1">
    <location>
        <begin position="25"/>
        <end position="111"/>
    </location>
</feature>
<gene>
    <name evidence="2" type="ORF">M2280_005175</name>
</gene>
<evidence type="ECO:0008006" key="4">
    <source>
        <dbReference type="Google" id="ProtNLM"/>
    </source>
</evidence>